<dbReference type="InterPro" id="IPR029046">
    <property type="entry name" value="LolA/LolB/LppX"/>
</dbReference>
<dbReference type="EMBL" id="FWXD01000026">
    <property type="protein sequence ID" value="SMC28868.1"/>
    <property type="molecule type" value="Genomic_DNA"/>
</dbReference>
<dbReference type="PANTHER" id="PTHR35869">
    <property type="entry name" value="OUTER-MEMBRANE LIPOPROTEIN CARRIER PROTEIN"/>
    <property type="match status" value="1"/>
</dbReference>
<dbReference type="Pfam" id="PF03548">
    <property type="entry name" value="LolA"/>
    <property type="match status" value="1"/>
</dbReference>
<comment type="subcellular location">
    <subcellularLocation>
        <location evidence="1 10">Periplasm</location>
    </subcellularLocation>
</comment>
<reference evidence="11 12" key="1">
    <citation type="submission" date="2017-04" db="EMBL/GenBank/DDBJ databases">
        <authorList>
            <person name="Afonso C.L."/>
            <person name="Miller P.J."/>
            <person name="Scott M.A."/>
            <person name="Spackman E."/>
            <person name="Goraichik I."/>
            <person name="Dimitrov K.M."/>
            <person name="Suarez D.L."/>
            <person name="Swayne D.E."/>
        </authorList>
    </citation>
    <scope>NUCLEOTIDE SEQUENCE [LARGE SCALE GENOMIC DNA]</scope>
    <source>
        <strain evidence="11 12">DSM 23236</strain>
    </source>
</reference>
<evidence type="ECO:0000256" key="5">
    <source>
        <dbReference type="ARBA" id="ARBA00022448"/>
    </source>
</evidence>
<evidence type="ECO:0000256" key="2">
    <source>
        <dbReference type="ARBA" id="ARBA00007615"/>
    </source>
</evidence>
<dbReference type="RefSeq" id="WP_245804373.1">
    <property type="nucleotide sequence ID" value="NZ_FWXD01000026.1"/>
</dbReference>
<evidence type="ECO:0000256" key="4">
    <source>
        <dbReference type="ARBA" id="ARBA00014035"/>
    </source>
</evidence>
<proteinExistence type="inferred from homology"/>
<evidence type="ECO:0000256" key="7">
    <source>
        <dbReference type="ARBA" id="ARBA00022764"/>
    </source>
</evidence>
<dbReference type="SUPFAM" id="SSF89392">
    <property type="entry name" value="Prokaryotic lipoproteins and lipoprotein localization factors"/>
    <property type="match status" value="1"/>
</dbReference>
<dbReference type="NCBIfam" id="TIGR00547">
    <property type="entry name" value="lolA"/>
    <property type="match status" value="1"/>
</dbReference>
<dbReference type="Gene3D" id="2.50.20.10">
    <property type="entry name" value="Lipoprotein localisation LolA/LolB/LppX"/>
    <property type="match status" value="1"/>
</dbReference>
<evidence type="ECO:0000256" key="1">
    <source>
        <dbReference type="ARBA" id="ARBA00004418"/>
    </source>
</evidence>
<dbReference type="GO" id="GO:0042953">
    <property type="term" value="P:lipoprotein transport"/>
    <property type="evidence" value="ECO:0007669"/>
    <property type="project" value="InterPro"/>
</dbReference>
<dbReference type="Proteomes" id="UP000192761">
    <property type="component" value="Unassembled WGS sequence"/>
</dbReference>
<feature type="signal peptide" evidence="10">
    <location>
        <begin position="1"/>
        <end position="21"/>
    </location>
</feature>
<keyword evidence="9 10" id="KW-0143">Chaperone</keyword>
<keyword evidence="12" id="KW-1185">Reference proteome</keyword>
<protein>
    <recommendedName>
        <fullName evidence="4 10">Outer-membrane lipoprotein carrier protein</fullName>
    </recommendedName>
</protein>
<evidence type="ECO:0000256" key="10">
    <source>
        <dbReference type="HAMAP-Rule" id="MF_00240"/>
    </source>
</evidence>
<dbReference type="CDD" id="cd16325">
    <property type="entry name" value="LolA"/>
    <property type="match status" value="1"/>
</dbReference>
<dbReference type="PANTHER" id="PTHR35869:SF1">
    <property type="entry name" value="OUTER-MEMBRANE LIPOPROTEIN CARRIER PROTEIN"/>
    <property type="match status" value="1"/>
</dbReference>
<comment type="function">
    <text evidence="10">Participates in the translocation of lipoproteins from the inner membrane to the outer membrane. Only forms a complex with a lipoprotein if the residue after the N-terminal Cys is not an aspartate (The Asp acts as a targeting signal to indicate that the lipoprotein should stay in the inner membrane).</text>
</comment>
<accession>A0A1W1XZD9</accession>
<evidence type="ECO:0000256" key="9">
    <source>
        <dbReference type="ARBA" id="ARBA00023186"/>
    </source>
</evidence>
<gene>
    <name evidence="10" type="primary">lolA</name>
    <name evidence="11" type="ORF">SAMN02745857_03452</name>
</gene>
<evidence type="ECO:0000256" key="3">
    <source>
        <dbReference type="ARBA" id="ARBA00011245"/>
    </source>
</evidence>
<evidence type="ECO:0000256" key="8">
    <source>
        <dbReference type="ARBA" id="ARBA00022927"/>
    </source>
</evidence>
<keyword evidence="5 10" id="KW-0813">Transport</keyword>
<dbReference type="GO" id="GO:0042597">
    <property type="term" value="C:periplasmic space"/>
    <property type="evidence" value="ECO:0007669"/>
    <property type="project" value="UniProtKB-SubCell"/>
</dbReference>
<evidence type="ECO:0000313" key="11">
    <source>
        <dbReference type="EMBL" id="SMC28868.1"/>
    </source>
</evidence>
<sequence precursor="true">MTAIQKFALIGSLLLAGTAHADAISDLRTFLAGNTSMQGQFKQTVLSKQAGAKPAVSSGSFAVQRPGKFRWAYASPYEQLIVGDGKQVWLYDADLKQVTIKQVGAALDASPAAVLAGEQIDKQYELRNLPGKDGLAWVLATPRNSESTFRRVEIGLRGSELAEMVLYDQFGQTTRVAVSQLVVNAKIDAGQFRFIAPKDVDVVRE</sequence>
<organism evidence="11 12">
    <name type="scientific">Andreprevotia lacus DSM 23236</name>
    <dbReference type="NCBI Taxonomy" id="1121001"/>
    <lineage>
        <taxon>Bacteria</taxon>
        <taxon>Pseudomonadati</taxon>
        <taxon>Pseudomonadota</taxon>
        <taxon>Betaproteobacteria</taxon>
        <taxon>Neisseriales</taxon>
        <taxon>Chitinibacteraceae</taxon>
        <taxon>Andreprevotia</taxon>
    </lineage>
</organism>
<keyword evidence="6 10" id="KW-0732">Signal</keyword>
<dbReference type="AlphaFoldDB" id="A0A1W1XZD9"/>
<dbReference type="HAMAP" id="MF_00240">
    <property type="entry name" value="LolA"/>
    <property type="match status" value="1"/>
</dbReference>
<comment type="similarity">
    <text evidence="2 10">Belongs to the LolA family.</text>
</comment>
<keyword evidence="7 10" id="KW-0574">Periplasm</keyword>
<dbReference type="InterPro" id="IPR018323">
    <property type="entry name" value="OM_lipoprot_carrier_LolA_Pbac"/>
</dbReference>
<keyword evidence="11" id="KW-0449">Lipoprotein</keyword>
<dbReference type="InterPro" id="IPR004564">
    <property type="entry name" value="OM_lipoprot_carrier_LolA-like"/>
</dbReference>
<keyword evidence="8 10" id="KW-0653">Protein transport</keyword>
<dbReference type="GO" id="GO:0044874">
    <property type="term" value="P:lipoprotein localization to outer membrane"/>
    <property type="evidence" value="ECO:0007669"/>
    <property type="project" value="UniProtKB-UniRule"/>
</dbReference>
<feature type="chain" id="PRO_5013414529" description="Outer-membrane lipoprotein carrier protein" evidence="10">
    <location>
        <begin position="22"/>
        <end position="205"/>
    </location>
</feature>
<dbReference type="STRING" id="1121001.SAMN02745857_03452"/>
<name>A0A1W1XZD9_9NEIS</name>
<evidence type="ECO:0000256" key="6">
    <source>
        <dbReference type="ARBA" id="ARBA00022729"/>
    </source>
</evidence>
<comment type="subunit">
    <text evidence="3 10">Monomer.</text>
</comment>
<evidence type="ECO:0000313" key="12">
    <source>
        <dbReference type="Proteomes" id="UP000192761"/>
    </source>
</evidence>